<feature type="region of interest" description="Disordered" evidence="1">
    <location>
        <begin position="302"/>
        <end position="328"/>
    </location>
</feature>
<protein>
    <recommendedName>
        <fullName evidence="4">Type II secretion system protein GspC N-terminal domain-containing protein</fullName>
    </recommendedName>
</protein>
<dbReference type="EMBL" id="RSCM01000010">
    <property type="protein sequence ID" value="RUS95507.1"/>
    <property type="molecule type" value="Genomic_DNA"/>
</dbReference>
<gene>
    <name evidence="2" type="ORF">DSM107003_32100</name>
</gene>
<accession>A0A3S1C532</accession>
<sequence length="406" mass="43446">MIPEASTHLTISEASEDLITNEPWSIETYAEGLMDDIFTDIDDILDGRRKRPAKTVRTEYPSVQTVTVKMPEVVLPQRVHQAVKALSPSKNQQTSTLVLNAPSVTAISPRTEQKNRGLDKLLILGASLGLAIVGTVYLTESGLLTNQFTSQSLPTDQLASPVAIKPDPQAELVNYMLEALAVIDQQGVTNNQTPAKPGFPDVNLNQTNALPLPSTQPVGTLPPPLAANNVPPVPSRTTNVIERIYIPVYQAPQPMRPLPSVPPILPQGSAPNTVQPVAKPIPEKVSTPSVKTPVTAAKPAVNPQPLRILPPKLPTAKPTTPTAVTEKAPTTIQQQASLPAYSAELEGLLELGNKSAALFKIDGVTRRINLGESIGSSGWTLVEVSNGEAIIRRNGEVRSIYAGHKL</sequence>
<proteinExistence type="predicted"/>
<name>A0A3S1C532_ANAVA</name>
<dbReference type="AlphaFoldDB" id="A0A3S1C532"/>
<dbReference type="OrthoDB" id="428674at2"/>
<organism evidence="2 3">
    <name type="scientific">Trichormus variabilis SAG 1403-4b</name>
    <dbReference type="NCBI Taxonomy" id="447716"/>
    <lineage>
        <taxon>Bacteria</taxon>
        <taxon>Bacillati</taxon>
        <taxon>Cyanobacteriota</taxon>
        <taxon>Cyanophyceae</taxon>
        <taxon>Nostocales</taxon>
        <taxon>Nostocaceae</taxon>
        <taxon>Trichormus</taxon>
    </lineage>
</organism>
<comment type="caution">
    <text evidence="2">The sequence shown here is derived from an EMBL/GenBank/DDBJ whole genome shotgun (WGS) entry which is preliminary data.</text>
</comment>
<dbReference type="Proteomes" id="UP000276103">
    <property type="component" value="Unassembled WGS sequence"/>
</dbReference>
<evidence type="ECO:0000256" key="1">
    <source>
        <dbReference type="SAM" id="MobiDB-lite"/>
    </source>
</evidence>
<evidence type="ECO:0000313" key="3">
    <source>
        <dbReference type="Proteomes" id="UP000276103"/>
    </source>
</evidence>
<feature type="compositionally biased region" description="Low complexity" evidence="1">
    <location>
        <begin position="314"/>
        <end position="328"/>
    </location>
</feature>
<evidence type="ECO:0000313" key="2">
    <source>
        <dbReference type="EMBL" id="RUS95507.1"/>
    </source>
</evidence>
<dbReference type="RefSeq" id="WP_127055091.1">
    <property type="nucleotide sequence ID" value="NZ_RSCM01000010.1"/>
</dbReference>
<evidence type="ECO:0008006" key="4">
    <source>
        <dbReference type="Google" id="ProtNLM"/>
    </source>
</evidence>
<reference evidence="2 3" key="1">
    <citation type="journal article" date="2019" name="Genome Biol. Evol.">
        <title>Day and night: Metabolic profiles and evolutionary relationships of six axenic non-marine cyanobacteria.</title>
        <authorList>
            <person name="Will S.E."/>
            <person name="Henke P."/>
            <person name="Boedeker C."/>
            <person name="Huang S."/>
            <person name="Brinkmann H."/>
            <person name="Rohde M."/>
            <person name="Jarek M."/>
            <person name="Friedl T."/>
            <person name="Seufert S."/>
            <person name="Schumacher M."/>
            <person name="Overmann J."/>
            <person name="Neumann-Schaal M."/>
            <person name="Petersen J."/>
        </authorList>
    </citation>
    <scope>NUCLEOTIDE SEQUENCE [LARGE SCALE GENOMIC DNA]</scope>
    <source>
        <strain evidence="2 3">SAG 1403-4b</strain>
    </source>
</reference>
<keyword evidence="3" id="KW-1185">Reference proteome</keyword>